<keyword evidence="4" id="KW-1185">Reference proteome</keyword>
<reference evidence="3" key="1">
    <citation type="submission" date="2015-04" db="UniProtKB">
        <authorList>
            <consortium name="EnsemblPlants"/>
        </authorList>
    </citation>
    <scope>IDENTIFICATION</scope>
    <source>
        <strain evidence="3">SL10</strain>
    </source>
</reference>
<reference evidence="3" key="2">
    <citation type="submission" date="2018-04" db="EMBL/GenBank/DDBJ databases">
        <title>OnivRS2 (Oryza nivara Reference Sequence Version 2).</title>
        <authorList>
            <person name="Zhang J."/>
            <person name="Kudrna D."/>
            <person name="Lee S."/>
            <person name="Talag J."/>
            <person name="Rajasekar S."/>
            <person name="Welchert J."/>
            <person name="Hsing Y.-I."/>
            <person name="Wing R.A."/>
        </authorList>
    </citation>
    <scope>NUCLEOTIDE SEQUENCE [LARGE SCALE GENOMIC DNA]</scope>
    <source>
        <strain evidence="3">SL10</strain>
    </source>
</reference>
<dbReference type="Proteomes" id="UP000006591">
    <property type="component" value="Chromosome 12"/>
</dbReference>
<evidence type="ECO:0000313" key="3">
    <source>
        <dbReference type="EnsemblPlants" id="ONIVA12G05480.1"/>
    </source>
</evidence>
<dbReference type="AlphaFoldDB" id="A0A0E0J7V6"/>
<dbReference type="Gramene" id="ONIVA12G05480.1">
    <property type="protein sequence ID" value="ONIVA12G05480.1"/>
    <property type="gene ID" value="ONIVA12G05480"/>
</dbReference>
<protein>
    <submittedName>
        <fullName evidence="3">Uncharacterized protein</fullName>
    </submittedName>
</protein>
<accession>A0A0E0J7V6</accession>
<name>A0A0E0J7V6_ORYNI</name>
<evidence type="ECO:0000256" key="2">
    <source>
        <dbReference type="SAM" id="Phobius"/>
    </source>
</evidence>
<feature type="transmembrane region" description="Helical" evidence="2">
    <location>
        <begin position="37"/>
        <end position="55"/>
    </location>
</feature>
<sequence>MRVAGGERAGDASNLPGRRLSGSRGGSGTSRERRAQITITNLSLLGLLLVVGMLVDRILELLNCIPQAPQRLVQQNPKS</sequence>
<dbReference type="HOGENOM" id="CLU_2610141_0_0_1"/>
<evidence type="ECO:0000256" key="1">
    <source>
        <dbReference type="SAM" id="MobiDB-lite"/>
    </source>
</evidence>
<proteinExistence type="predicted"/>
<keyword evidence="2" id="KW-0472">Membrane</keyword>
<keyword evidence="2" id="KW-1133">Transmembrane helix</keyword>
<organism evidence="3">
    <name type="scientific">Oryza nivara</name>
    <name type="common">Indian wild rice</name>
    <name type="synonym">Oryza sativa f. spontanea</name>
    <dbReference type="NCBI Taxonomy" id="4536"/>
    <lineage>
        <taxon>Eukaryota</taxon>
        <taxon>Viridiplantae</taxon>
        <taxon>Streptophyta</taxon>
        <taxon>Embryophyta</taxon>
        <taxon>Tracheophyta</taxon>
        <taxon>Spermatophyta</taxon>
        <taxon>Magnoliopsida</taxon>
        <taxon>Liliopsida</taxon>
        <taxon>Poales</taxon>
        <taxon>Poaceae</taxon>
        <taxon>BOP clade</taxon>
        <taxon>Oryzoideae</taxon>
        <taxon>Oryzeae</taxon>
        <taxon>Oryzinae</taxon>
        <taxon>Oryza</taxon>
    </lineage>
</organism>
<evidence type="ECO:0000313" key="4">
    <source>
        <dbReference type="Proteomes" id="UP000006591"/>
    </source>
</evidence>
<keyword evidence="2" id="KW-0812">Transmembrane</keyword>
<dbReference type="EnsemblPlants" id="ONIVA12G05480.1">
    <property type="protein sequence ID" value="ONIVA12G05480.1"/>
    <property type="gene ID" value="ONIVA12G05480"/>
</dbReference>
<feature type="region of interest" description="Disordered" evidence="1">
    <location>
        <begin position="1"/>
        <end position="33"/>
    </location>
</feature>